<evidence type="ECO:0000313" key="2">
    <source>
        <dbReference type="Proteomes" id="UP000265020"/>
    </source>
</evidence>
<protein>
    <submittedName>
        <fullName evidence="1">Sterile alpha motif domain-containing protein 9-like</fullName>
    </submittedName>
</protein>
<sequence>MEPSHVLWALRDRFRCAVLKKKSNFAYVAEQVVQLLMYAYDEQTPRIPVLLMIDDFDDMENVNDLQQAIENECIEKDIQSAKVILLNCMRSNSFEVTETTPTTVFIGNRLSDKELKLFEVKLREIEKEHQNFETFYGFMIMKENFNPEYIKGVVQKTLKNFNMEKKNAQLFAVLVLLKVYCNVSSISLSLCMDFLDHPKPVCGGVRIDDIFQEYSSFISSCLDQDIVVYKAVKITYSIIAKQCLEEIRNTHNVTTAKIANFLLTTDQLYEHTQGRDNLVKDVHDILVKRFPSFDEDSRFSPLIQQVAGETPGQEEIVLENATKRFDNDAIVCQLLARYYYLKKKDFSVAKEWAKKAMAFSKDSYMANTAAQVIKHQLKSEISECKEDPISPEKLLSSLKLAQSAMVAFRETQDLAKRESFERLQIKRNNCPFNTSGCLGEIQVGVFVIHLLQKTVFSSDGIPHDIMSQFLSGNISLSEMERSDPWGIKYREYYDILREFENMLCNLKERMKWNFDYLDRNYVNLGTVIGIKNPREKVTQTEIARCFETYSNVFCKTESENDLKKQHFNLDLHQARQFLEKEKADTFSGILDCLTKEITTEEIEEIVRQHNFICLPQHQPKRIERINMIYANVVLGCIKPESDVLLYQDPLNVLSELLCEKHTEEEYFSLLFIAVVLLWLSPEHELCIQLETYISQLKVSYFEQMKEVINGKYPIVHFLLGSKSSCRRLVQIKAIQSCVTGSEEHFASLWGNGQIFRKQEVRKLLQRFTGQVRGKKKIMVDTCFQDQKLEVIPLFQSQISGLEHGSKVSFFIGFSMKGPLALDIERF</sequence>
<proteinExistence type="predicted"/>
<evidence type="ECO:0000313" key="1">
    <source>
        <dbReference type="Ensembl" id="ENSCVAP00000032557.1"/>
    </source>
</evidence>
<dbReference type="AlphaFoldDB" id="A0A3Q2EJI9"/>
<dbReference type="GeneTree" id="ENSGT00390000013973"/>
<dbReference type="PANTHER" id="PTHR16155:SF20">
    <property type="entry name" value="STERILE ALPHA MOTIF DOMAIN-CONTAINING PROTEIN 9-LIKE"/>
    <property type="match status" value="1"/>
</dbReference>
<organism evidence="1 2">
    <name type="scientific">Cyprinodon variegatus</name>
    <name type="common">Sheepshead minnow</name>
    <dbReference type="NCBI Taxonomy" id="28743"/>
    <lineage>
        <taxon>Eukaryota</taxon>
        <taxon>Metazoa</taxon>
        <taxon>Chordata</taxon>
        <taxon>Craniata</taxon>
        <taxon>Vertebrata</taxon>
        <taxon>Euteleostomi</taxon>
        <taxon>Actinopterygii</taxon>
        <taxon>Neopterygii</taxon>
        <taxon>Teleostei</taxon>
        <taxon>Neoteleostei</taxon>
        <taxon>Acanthomorphata</taxon>
        <taxon>Ovalentaria</taxon>
        <taxon>Atherinomorphae</taxon>
        <taxon>Cyprinodontiformes</taxon>
        <taxon>Cyprinodontidae</taxon>
        <taxon>Cyprinodon</taxon>
    </lineage>
</organism>
<accession>A0A3Q2EJI9</accession>
<dbReference type="OMA" id="FYGFMFM"/>
<dbReference type="GO" id="GO:0005737">
    <property type="term" value="C:cytoplasm"/>
    <property type="evidence" value="ECO:0007669"/>
    <property type="project" value="TreeGrafter"/>
</dbReference>
<name>A0A3Q2EJI9_CYPVA</name>
<dbReference type="Proteomes" id="UP000265020">
    <property type="component" value="Unassembled WGS sequence"/>
</dbReference>
<reference evidence="1" key="1">
    <citation type="submission" date="2025-08" db="UniProtKB">
        <authorList>
            <consortium name="Ensembl"/>
        </authorList>
    </citation>
    <scope>IDENTIFICATION</scope>
</reference>
<keyword evidence="2" id="KW-1185">Reference proteome</keyword>
<reference evidence="1" key="2">
    <citation type="submission" date="2025-09" db="UniProtKB">
        <authorList>
            <consortium name="Ensembl"/>
        </authorList>
    </citation>
    <scope>IDENTIFICATION</scope>
</reference>
<dbReference type="Ensembl" id="ENSCVAT00000033093.1">
    <property type="protein sequence ID" value="ENSCVAP00000032557.1"/>
    <property type="gene ID" value="ENSCVAG00000022671.1"/>
</dbReference>
<dbReference type="PANTHER" id="PTHR16155">
    <property type="entry name" value="DED DOMAIN-CONTAINING PROTEIN"/>
    <property type="match status" value="1"/>
</dbReference>
<dbReference type="STRING" id="28743.ENSCVAP00000032557"/>